<accession>A0A4P9VR67</accession>
<comment type="caution">
    <text evidence="3">The sequence shown here is derived from an EMBL/GenBank/DDBJ whole genome shotgun (WGS) entry which is preliminary data.</text>
</comment>
<dbReference type="InterPro" id="IPR046864">
    <property type="entry name" value="VasX_N"/>
</dbReference>
<dbReference type="AlphaFoldDB" id="A0A4P9VR67"/>
<keyword evidence="4" id="KW-1185">Reference proteome</keyword>
<dbReference type="EMBL" id="NDXW01000001">
    <property type="protein sequence ID" value="RDH44602.1"/>
    <property type="molecule type" value="Genomic_DNA"/>
</dbReference>
<feature type="domain" description="Toxin VasX N-terminal region" evidence="2">
    <location>
        <begin position="36"/>
        <end position="168"/>
    </location>
</feature>
<feature type="coiled-coil region" evidence="1">
    <location>
        <begin position="636"/>
        <end position="670"/>
    </location>
</feature>
<evidence type="ECO:0000256" key="1">
    <source>
        <dbReference type="SAM" id="Coils"/>
    </source>
</evidence>
<evidence type="ECO:0000313" key="3">
    <source>
        <dbReference type="EMBL" id="RDH44602.1"/>
    </source>
</evidence>
<sequence length="1175" mass="132904">MSSDTPDNSPYGKPANREEARAEIVDGATVNGVALCPVIEEFIYLYPTRYALAEKEVNHPALNPNFESLSKPTGVRLARKGFVYIFHSLKPDELLSFEIQHESDQSRYWEQKARVGEPSFLKKPIKLKRQGFIDVAYSEIEWSSSTISALKNDPRLRYQRMQRVSLEDYDFGKGAKHLVPLKDISNVLSEFIGKKQLEPPAKREHSLPFEWEAFSWSSLPLAPASKGKVLAETQGTSFNTALLVLHDILGVLHDLDMHAECIYREKREWYEKNKQALHSGQFIRGLYHITKGDLNNHLKTSEDYQKLDELDQESLEAFTRVAELRNEATLLRHKATRFRKSEIRSPQNRQQNWYKRYQAMMAQADAKDAEASRIEEKLKRKHGSKYEDYKQAVEEYRFAKLNMYKDVSMWNVPRIEQRVRTKAMEVFLDDADELAQCIAELEEENSLDRASLLPKFNKAAWYFDITIFSHVQRLHETHFCCVANLCGDAEGKGIKLAHKLYIEEFGEDNLASLFITNYSVASVNELNNASGSADDIKTILSSAKDVSELKSLLKLDRFPELQEHIELRGSLIAVLTPAYVEEVTRTFDQVRNVDTVERARRIIRHTGVGFDMLLVNAAVNDNIMIRLPDAAAANQFERALNELAEEQNVVHTLRKQRNKVRKQIKQALKRRDHTIVKALENELEGIKQASVKKWQAIQDAKATIRSYASPTGVSEGMSGFKIDGLGQGEINTLHKHIEGFRSGMLGNHGQGHSWGSSWNGTKSIILPTFLAITNILNAFSTLEDSAHKAQRSGLDWSEIGADMIGAFTATASVGVELWRHSIEGGIESGNPFLVNKLGKVVILSTLGMSVVDGIGAAIDNIKKIKEVRDAIEDDDYVAAAGNATSMLGNTLVLVGNARQGYYAYQALKYARLHGMNYGAALARFAGPIASALPWLLMGGVMILIGEAIYEIYKSPPIMVWVERCYWGRNTQGWSHQEEQQQLADAIMRPRIEAQYYVDGYVKNKKYDQHPESTLTHNMVDLTISIPGIKRSSFVVPEQSVPSQPWESPLQIGVAATNYYQEQDITFYMLNTASAEFKSNMLQLKIFVSREALRNATSLSFKLISRPDMAYKAVQQDKNYVRYTVKLDEFQYEDDDKPGMVPALEDNDTLPGEQSMKLFSVNDAWLNYAVDGEQNV</sequence>
<organism evidence="3 4">
    <name type="scientific">Zooshikella ganghwensis</name>
    <dbReference type="NCBI Taxonomy" id="202772"/>
    <lineage>
        <taxon>Bacteria</taxon>
        <taxon>Pseudomonadati</taxon>
        <taxon>Pseudomonadota</taxon>
        <taxon>Gammaproteobacteria</taxon>
        <taxon>Oceanospirillales</taxon>
        <taxon>Zooshikellaceae</taxon>
        <taxon>Zooshikella</taxon>
    </lineage>
</organism>
<evidence type="ECO:0000313" key="4">
    <source>
        <dbReference type="Proteomes" id="UP000257039"/>
    </source>
</evidence>
<reference evidence="3 4" key="1">
    <citation type="submission" date="2017-04" db="EMBL/GenBank/DDBJ databases">
        <title>Draft genome sequence of Zooshikella ganghwensis VG4 isolated from Red Sea sediments.</title>
        <authorList>
            <person name="Rehman Z."/>
            <person name="Alam I."/>
            <person name="Kamau A."/>
            <person name="Bajic V."/>
            <person name="Leiknes T."/>
        </authorList>
    </citation>
    <scope>NUCLEOTIDE SEQUENCE [LARGE SCALE GENOMIC DNA]</scope>
    <source>
        <strain evidence="3 4">VG4</strain>
    </source>
</reference>
<name>A0A4P9VR67_9GAMM</name>
<dbReference type="Pfam" id="PF20249">
    <property type="entry name" value="VasX_N"/>
    <property type="match status" value="1"/>
</dbReference>
<dbReference type="RefSeq" id="WP_094787721.1">
    <property type="nucleotide sequence ID" value="NZ_NDXW01000001.1"/>
</dbReference>
<keyword evidence="1" id="KW-0175">Coiled coil</keyword>
<dbReference type="Proteomes" id="UP000257039">
    <property type="component" value="Unassembled WGS sequence"/>
</dbReference>
<protein>
    <recommendedName>
        <fullName evidence="2">Toxin VasX N-terminal region domain-containing protein</fullName>
    </recommendedName>
</protein>
<proteinExistence type="predicted"/>
<gene>
    <name evidence="3" type="ORF">B9G39_14810</name>
</gene>
<dbReference type="CDD" id="cd20708">
    <property type="entry name" value="MIX_IV"/>
    <property type="match status" value="1"/>
</dbReference>
<evidence type="ECO:0000259" key="2">
    <source>
        <dbReference type="Pfam" id="PF20249"/>
    </source>
</evidence>